<feature type="domain" description="UmuC" evidence="16">
    <location>
        <begin position="10"/>
        <end position="257"/>
    </location>
</feature>
<dbReference type="InterPro" id="IPR017961">
    <property type="entry name" value="DNA_pol_Y-fam_little_finger"/>
</dbReference>
<dbReference type="InterPro" id="IPR001126">
    <property type="entry name" value="UmuC"/>
</dbReference>
<dbReference type="GO" id="GO:0035861">
    <property type="term" value="C:site of double-strand break"/>
    <property type="evidence" value="ECO:0007669"/>
    <property type="project" value="TreeGrafter"/>
</dbReference>
<evidence type="ECO:0000256" key="11">
    <source>
        <dbReference type="ARBA" id="ARBA00023204"/>
    </source>
</evidence>
<dbReference type="SUPFAM" id="SSF56672">
    <property type="entry name" value="DNA/RNA polymerases"/>
    <property type="match status" value="1"/>
</dbReference>
<evidence type="ECO:0000256" key="8">
    <source>
        <dbReference type="ARBA" id="ARBA00022723"/>
    </source>
</evidence>
<evidence type="ECO:0000256" key="14">
    <source>
        <dbReference type="ARBA" id="ARBA00049244"/>
    </source>
</evidence>
<evidence type="ECO:0000256" key="1">
    <source>
        <dbReference type="ARBA" id="ARBA00001936"/>
    </source>
</evidence>
<feature type="region of interest" description="Disordered" evidence="15">
    <location>
        <begin position="669"/>
        <end position="724"/>
    </location>
</feature>
<dbReference type="Gene3D" id="1.10.150.20">
    <property type="entry name" value="5' to 3' exonuclease, C-terminal subdomain"/>
    <property type="match status" value="1"/>
</dbReference>
<keyword evidence="10" id="KW-0460">Magnesium</keyword>
<feature type="compositionally biased region" description="Polar residues" evidence="15">
    <location>
        <begin position="705"/>
        <end position="716"/>
    </location>
</feature>
<feature type="region of interest" description="Disordered" evidence="15">
    <location>
        <begin position="566"/>
        <end position="586"/>
    </location>
</feature>
<name>A0A8T0IPM0_CERPU</name>
<comment type="cofactor">
    <cofactor evidence="2">
        <name>Mg(2+)</name>
        <dbReference type="ChEBI" id="CHEBI:18420"/>
    </cofactor>
</comment>
<feature type="compositionally biased region" description="Polar residues" evidence="15">
    <location>
        <begin position="518"/>
        <end position="527"/>
    </location>
</feature>
<dbReference type="GO" id="GO:0005657">
    <property type="term" value="C:replication fork"/>
    <property type="evidence" value="ECO:0007669"/>
    <property type="project" value="TreeGrafter"/>
</dbReference>
<dbReference type="GO" id="GO:0003887">
    <property type="term" value="F:DNA-directed DNA polymerase activity"/>
    <property type="evidence" value="ECO:0007669"/>
    <property type="project" value="UniProtKB-EC"/>
</dbReference>
<dbReference type="FunFam" id="1.10.150.20:FF:000014">
    <property type="entry name" value="Polymerase (DNA directed), eta"/>
    <property type="match status" value="1"/>
</dbReference>
<dbReference type="GO" id="GO:0009411">
    <property type="term" value="P:response to UV"/>
    <property type="evidence" value="ECO:0007669"/>
    <property type="project" value="UniProtKB-ARBA"/>
</dbReference>
<dbReference type="InterPro" id="IPR036775">
    <property type="entry name" value="DNA_pol_Y-fam_lit_finger_sf"/>
</dbReference>
<dbReference type="PANTHER" id="PTHR45873">
    <property type="entry name" value="DNA POLYMERASE ETA"/>
    <property type="match status" value="1"/>
</dbReference>
<dbReference type="Pfam" id="PF00817">
    <property type="entry name" value="IMS"/>
    <property type="match status" value="1"/>
</dbReference>
<evidence type="ECO:0000313" key="18">
    <source>
        <dbReference type="Proteomes" id="UP000822688"/>
    </source>
</evidence>
<dbReference type="InterPro" id="IPR043128">
    <property type="entry name" value="Rev_trsase/Diguanyl_cyclase"/>
</dbReference>
<evidence type="ECO:0000256" key="13">
    <source>
        <dbReference type="ARBA" id="ARBA00044975"/>
    </source>
</evidence>
<dbReference type="AlphaFoldDB" id="A0A8T0IPM0"/>
<dbReference type="GO" id="GO:0046872">
    <property type="term" value="F:metal ion binding"/>
    <property type="evidence" value="ECO:0007669"/>
    <property type="project" value="UniProtKB-KW"/>
</dbReference>
<dbReference type="Gene3D" id="3.30.70.270">
    <property type="match status" value="1"/>
</dbReference>
<comment type="similarity">
    <text evidence="4">Belongs to the DNA polymerase type-Y family.</text>
</comment>
<dbReference type="Pfam" id="PF21704">
    <property type="entry name" value="POLH-Rev1_HhH"/>
    <property type="match status" value="1"/>
</dbReference>
<dbReference type="GO" id="GO:0003684">
    <property type="term" value="F:damaged DNA binding"/>
    <property type="evidence" value="ECO:0007669"/>
    <property type="project" value="InterPro"/>
</dbReference>
<keyword evidence="18" id="KW-1185">Reference proteome</keyword>
<dbReference type="Proteomes" id="UP000822688">
    <property type="component" value="Chromosome 2"/>
</dbReference>
<evidence type="ECO:0000259" key="16">
    <source>
        <dbReference type="PROSITE" id="PS50173"/>
    </source>
</evidence>
<evidence type="ECO:0000256" key="12">
    <source>
        <dbReference type="ARBA" id="ARBA00023242"/>
    </source>
</evidence>
<keyword evidence="8" id="KW-0479">Metal-binding</keyword>
<dbReference type="PANTHER" id="PTHR45873:SF5">
    <property type="entry name" value="UMUC DOMAIN-CONTAINING PROTEIN"/>
    <property type="match status" value="1"/>
</dbReference>
<dbReference type="EMBL" id="CM026422">
    <property type="protein sequence ID" value="KAG0585700.1"/>
    <property type="molecule type" value="Genomic_DNA"/>
</dbReference>
<comment type="subcellular location">
    <subcellularLocation>
        <location evidence="3">Nucleus</location>
    </subcellularLocation>
</comment>
<dbReference type="FunFam" id="3.40.1170.60:FF:000003">
    <property type="entry name" value="DNA polymerase eta"/>
    <property type="match status" value="1"/>
</dbReference>
<feature type="region of interest" description="Disordered" evidence="15">
    <location>
        <begin position="507"/>
        <end position="527"/>
    </location>
</feature>
<keyword evidence="7" id="KW-0548">Nucleotidyltransferase</keyword>
<dbReference type="PROSITE" id="PS50173">
    <property type="entry name" value="UMUC"/>
    <property type="match status" value="1"/>
</dbReference>
<keyword evidence="6" id="KW-0808">Transferase</keyword>
<sequence length="724" mass="79077">MDEEGHTSVVLHADLDCFYAAVEQVRLGIPTEQPLAVQQWEGLIAVNYAARAAGIVRHERVSEALRKCPDLHLVHVETIGGDKPGTAESLGPRGNAKASLERYRQASAKVFNIFRRYSKLCERASIDEAYLDVSEPVEEMLEKDIDWEGELLRLLEPASGSERTSKGVPVMLIEGGSLAVYNAYDRRLLAGAIIADQMRAAVRNELGYTISVGIASNKLLAKIASAKNKPDRQTLIPPRSVPGLMKDLPLKKIKLLGGKLGEEMKKKWGCTTAGEAQQIPQAALVACFGDRLGTYAWKAVQGLKAEKVQVKDLVKSMLASKSFGATNDPSDIRKWVLVLAQELAIRMRRDFEMNQRQPKLFQLYYRTRKFKTSADHSRSVGMPPSALQILSSPAYSDTDGDVNIEIEHRSGVELSTEDGGVDVEVQGDLSELRGDSTAEDALDGGVEGGITERTKALAKVLEDTTLRLLESVDGLFPCTRLAIAATGFQELPNQGTKSIQHFFTSKTGCTSAPEHSESTSPRQNVNNFLVPVSPSKKSAGKPKGILKYLGSSTVFPTDAPNDKLAAADRRDANVSSSAASPSKKLAEKPKGILKYLDSNTCLTTCTNDQQELVTFDKSPSLPTNEASELYIDMVDDDTRPCDPSEGLDGGIDLETVNIDEQRHILEGIYRSRQSQSVGASLQSTKRGPQRRPRVGSSKRAREQAVASQPRQPNIGNYFQARNKP</sequence>
<dbReference type="Gene3D" id="3.30.1490.100">
    <property type="entry name" value="DNA polymerase, Y-family, little finger domain"/>
    <property type="match status" value="1"/>
</dbReference>
<keyword evidence="9" id="KW-0227">DNA damage</keyword>
<comment type="caution">
    <text evidence="17">The sequence shown here is derived from an EMBL/GenBank/DDBJ whole genome shotgun (WGS) entry which is preliminary data.</text>
</comment>
<dbReference type="Pfam" id="PF11799">
    <property type="entry name" value="IMS_C"/>
    <property type="match status" value="1"/>
</dbReference>
<evidence type="ECO:0000256" key="4">
    <source>
        <dbReference type="ARBA" id="ARBA00010945"/>
    </source>
</evidence>
<keyword evidence="12" id="KW-0539">Nucleus</keyword>
<organism evidence="17 18">
    <name type="scientific">Ceratodon purpureus</name>
    <name type="common">Fire moss</name>
    <name type="synonym">Dicranum purpureum</name>
    <dbReference type="NCBI Taxonomy" id="3225"/>
    <lineage>
        <taxon>Eukaryota</taxon>
        <taxon>Viridiplantae</taxon>
        <taxon>Streptophyta</taxon>
        <taxon>Embryophyta</taxon>
        <taxon>Bryophyta</taxon>
        <taxon>Bryophytina</taxon>
        <taxon>Bryopsida</taxon>
        <taxon>Dicranidae</taxon>
        <taxon>Pseudoditrichales</taxon>
        <taxon>Ditrichaceae</taxon>
        <taxon>Ceratodon</taxon>
    </lineage>
</organism>
<evidence type="ECO:0000256" key="7">
    <source>
        <dbReference type="ARBA" id="ARBA00022695"/>
    </source>
</evidence>
<dbReference type="GO" id="GO:0006281">
    <property type="term" value="P:DNA repair"/>
    <property type="evidence" value="ECO:0007669"/>
    <property type="project" value="UniProtKB-KW"/>
</dbReference>
<gene>
    <name evidence="17" type="ORF">KC19_2G030900</name>
</gene>
<keyword evidence="11" id="KW-0234">DNA repair</keyword>
<feature type="compositionally biased region" description="Polar residues" evidence="15">
    <location>
        <begin position="671"/>
        <end position="686"/>
    </location>
</feature>
<proteinExistence type="inferred from homology"/>
<evidence type="ECO:0000256" key="9">
    <source>
        <dbReference type="ARBA" id="ARBA00022763"/>
    </source>
</evidence>
<evidence type="ECO:0000256" key="6">
    <source>
        <dbReference type="ARBA" id="ARBA00022679"/>
    </source>
</evidence>
<dbReference type="SUPFAM" id="SSF100879">
    <property type="entry name" value="Lesion bypass DNA polymerase (Y-family), little finger domain"/>
    <property type="match status" value="1"/>
</dbReference>
<dbReference type="GO" id="GO:0042276">
    <property type="term" value="P:error-prone translesion synthesis"/>
    <property type="evidence" value="ECO:0007669"/>
    <property type="project" value="TreeGrafter"/>
</dbReference>
<protein>
    <recommendedName>
        <fullName evidence="13">DNA polymerase eta</fullName>
        <ecNumber evidence="5">2.7.7.7</ecNumber>
    </recommendedName>
</protein>
<evidence type="ECO:0000313" key="17">
    <source>
        <dbReference type="EMBL" id="KAG0585700.1"/>
    </source>
</evidence>
<evidence type="ECO:0000256" key="15">
    <source>
        <dbReference type="SAM" id="MobiDB-lite"/>
    </source>
</evidence>
<dbReference type="EC" id="2.7.7.7" evidence="5"/>
<comment type="catalytic activity">
    <reaction evidence="14">
        <text>DNA(n) + a 2'-deoxyribonucleoside 5'-triphosphate = DNA(n+1) + diphosphate</text>
        <dbReference type="Rhea" id="RHEA:22508"/>
        <dbReference type="Rhea" id="RHEA-COMP:17339"/>
        <dbReference type="Rhea" id="RHEA-COMP:17340"/>
        <dbReference type="ChEBI" id="CHEBI:33019"/>
        <dbReference type="ChEBI" id="CHEBI:61560"/>
        <dbReference type="ChEBI" id="CHEBI:173112"/>
        <dbReference type="EC" id="2.7.7.7"/>
    </reaction>
</comment>
<reference evidence="17" key="1">
    <citation type="submission" date="2020-06" db="EMBL/GenBank/DDBJ databases">
        <title>WGS assembly of Ceratodon purpureus strain R40.</title>
        <authorList>
            <person name="Carey S.B."/>
            <person name="Jenkins J."/>
            <person name="Shu S."/>
            <person name="Lovell J.T."/>
            <person name="Sreedasyam A."/>
            <person name="Maumus F."/>
            <person name="Tiley G.P."/>
            <person name="Fernandez-Pozo N."/>
            <person name="Barry K."/>
            <person name="Chen C."/>
            <person name="Wang M."/>
            <person name="Lipzen A."/>
            <person name="Daum C."/>
            <person name="Saski C.A."/>
            <person name="Payton A.C."/>
            <person name="Mcbreen J.C."/>
            <person name="Conrad R.E."/>
            <person name="Kollar L.M."/>
            <person name="Olsson S."/>
            <person name="Huttunen S."/>
            <person name="Landis J.B."/>
            <person name="Wickett N.J."/>
            <person name="Johnson M.G."/>
            <person name="Rensing S.A."/>
            <person name="Grimwood J."/>
            <person name="Schmutz J."/>
            <person name="Mcdaniel S.F."/>
        </authorList>
    </citation>
    <scope>NUCLEOTIDE SEQUENCE</scope>
    <source>
        <strain evidence="17">R40</strain>
    </source>
</reference>
<evidence type="ECO:0000256" key="5">
    <source>
        <dbReference type="ARBA" id="ARBA00012417"/>
    </source>
</evidence>
<comment type="cofactor">
    <cofactor evidence="1">
        <name>Mn(2+)</name>
        <dbReference type="ChEBI" id="CHEBI:29035"/>
    </cofactor>
</comment>
<evidence type="ECO:0000256" key="2">
    <source>
        <dbReference type="ARBA" id="ARBA00001946"/>
    </source>
</evidence>
<dbReference type="Gene3D" id="3.40.1170.60">
    <property type="match status" value="1"/>
</dbReference>
<dbReference type="InterPro" id="IPR043502">
    <property type="entry name" value="DNA/RNA_pol_sf"/>
</dbReference>
<evidence type="ECO:0000256" key="3">
    <source>
        <dbReference type="ARBA" id="ARBA00004123"/>
    </source>
</evidence>
<evidence type="ECO:0000256" key="10">
    <source>
        <dbReference type="ARBA" id="ARBA00022842"/>
    </source>
</evidence>
<feature type="compositionally biased region" description="Basic residues" evidence="15">
    <location>
        <begin position="687"/>
        <end position="698"/>
    </location>
</feature>
<dbReference type="InterPro" id="IPR052230">
    <property type="entry name" value="DNA_polymerase_eta"/>
</dbReference>
<dbReference type="GO" id="GO:0005634">
    <property type="term" value="C:nucleus"/>
    <property type="evidence" value="ECO:0007669"/>
    <property type="project" value="UniProtKB-SubCell"/>
</dbReference>
<accession>A0A8T0IPM0</accession>